<keyword evidence="2 6" id="KW-0346">Stress response</keyword>
<dbReference type="OrthoDB" id="1431247at2759"/>
<dbReference type="Gene3D" id="2.60.40.790">
    <property type="match status" value="1"/>
</dbReference>
<dbReference type="STRING" id="3476.A0A2P5AVS3"/>
<dbReference type="Proteomes" id="UP000237105">
    <property type="component" value="Unassembled WGS sequence"/>
</dbReference>
<feature type="domain" description="SHSP" evidence="5">
    <location>
        <begin position="38"/>
        <end position="148"/>
    </location>
</feature>
<name>A0A2P5AVS3_PARAD</name>
<comment type="caution">
    <text evidence="6">The sequence shown here is derived from an EMBL/GenBank/DDBJ whole genome shotgun (WGS) entry which is preliminary data.</text>
</comment>
<dbReference type="PANTHER" id="PTHR46991:SF11">
    <property type="entry name" value="SMALL HEAT SHOCK PROTEIN HSPF"/>
    <property type="match status" value="1"/>
</dbReference>
<evidence type="ECO:0000313" key="6">
    <source>
        <dbReference type="EMBL" id="PON40639.1"/>
    </source>
</evidence>
<dbReference type="PANTHER" id="PTHR46991">
    <property type="entry name" value="23.5 KDA HEAT SHOCK PROTEIN, MITOCHONDRIAL"/>
    <property type="match status" value="1"/>
</dbReference>
<dbReference type="PROSITE" id="PS01031">
    <property type="entry name" value="SHSP"/>
    <property type="match status" value="1"/>
</dbReference>
<dbReference type="Pfam" id="PF00011">
    <property type="entry name" value="HSP20"/>
    <property type="match status" value="1"/>
</dbReference>
<dbReference type="SUPFAM" id="SSF49764">
    <property type="entry name" value="HSP20-like chaperones"/>
    <property type="match status" value="1"/>
</dbReference>
<reference evidence="7" key="1">
    <citation type="submission" date="2016-06" db="EMBL/GenBank/DDBJ databases">
        <title>Parallel loss of symbiosis genes in relatives of nitrogen-fixing non-legume Parasponia.</title>
        <authorList>
            <person name="Van Velzen R."/>
            <person name="Holmer R."/>
            <person name="Bu F."/>
            <person name="Rutten L."/>
            <person name="Van Zeijl A."/>
            <person name="Liu W."/>
            <person name="Santuari L."/>
            <person name="Cao Q."/>
            <person name="Sharma T."/>
            <person name="Shen D."/>
            <person name="Roswanjaya Y."/>
            <person name="Wardhani T."/>
            <person name="Kalhor M.S."/>
            <person name="Jansen J."/>
            <person name="Van den Hoogen J."/>
            <person name="Gungor B."/>
            <person name="Hartog M."/>
            <person name="Hontelez J."/>
            <person name="Verver J."/>
            <person name="Yang W.-C."/>
            <person name="Schijlen E."/>
            <person name="Repin R."/>
            <person name="Schilthuizen M."/>
            <person name="Schranz E."/>
            <person name="Heidstra R."/>
            <person name="Miyata K."/>
            <person name="Fedorova E."/>
            <person name="Kohlen W."/>
            <person name="Bisseling T."/>
            <person name="Smit S."/>
            <person name="Geurts R."/>
        </authorList>
    </citation>
    <scope>NUCLEOTIDE SEQUENCE [LARGE SCALE GENOMIC DNA]</scope>
    <source>
        <strain evidence="7">cv. WU1-14</strain>
    </source>
</reference>
<dbReference type="InterPro" id="IPR044656">
    <property type="entry name" value="HSP14.7/HSP23.5/HSP23.6-like"/>
</dbReference>
<dbReference type="EMBL" id="JXTB01000434">
    <property type="protein sequence ID" value="PON40639.1"/>
    <property type="molecule type" value="Genomic_DNA"/>
</dbReference>
<gene>
    <name evidence="6" type="ORF">PanWU01x14_295440</name>
</gene>
<dbReference type="InterPro" id="IPR002068">
    <property type="entry name" value="A-crystallin/Hsp20_dom"/>
</dbReference>
<dbReference type="AlphaFoldDB" id="A0A2P5AVS3"/>
<evidence type="ECO:0000256" key="4">
    <source>
        <dbReference type="RuleBase" id="RU003616"/>
    </source>
</evidence>
<accession>A0A2P5AVS3</accession>
<evidence type="ECO:0000256" key="2">
    <source>
        <dbReference type="ARBA" id="ARBA00023016"/>
    </source>
</evidence>
<keyword evidence="1" id="KW-0809">Transit peptide</keyword>
<evidence type="ECO:0000256" key="1">
    <source>
        <dbReference type="ARBA" id="ARBA00022946"/>
    </source>
</evidence>
<evidence type="ECO:0000256" key="3">
    <source>
        <dbReference type="PROSITE-ProRule" id="PRU00285"/>
    </source>
</evidence>
<evidence type="ECO:0000259" key="5">
    <source>
        <dbReference type="PROSITE" id="PS01031"/>
    </source>
</evidence>
<evidence type="ECO:0000313" key="7">
    <source>
        <dbReference type="Proteomes" id="UP000237105"/>
    </source>
</evidence>
<sequence length="148" mass="16953">MHADAVSDPFPTRSLSQVLNRMDQLMEASFVGSGTSGTSSGMWRRGWDVTEDENFLHLRIDMPGLSKDDVKVSMEHNNLIIKGEAKQEDQEEEDESGRRRYLIRLDLSPVVYKLDSIKARMKDGVLKLVVPKVKDEEKQKHVRQVQIE</sequence>
<organism evidence="6 7">
    <name type="scientific">Parasponia andersonii</name>
    <name type="common">Sponia andersonii</name>
    <dbReference type="NCBI Taxonomy" id="3476"/>
    <lineage>
        <taxon>Eukaryota</taxon>
        <taxon>Viridiplantae</taxon>
        <taxon>Streptophyta</taxon>
        <taxon>Embryophyta</taxon>
        <taxon>Tracheophyta</taxon>
        <taxon>Spermatophyta</taxon>
        <taxon>Magnoliopsida</taxon>
        <taxon>eudicotyledons</taxon>
        <taxon>Gunneridae</taxon>
        <taxon>Pentapetalae</taxon>
        <taxon>rosids</taxon>
        <taxon>fabids</taxon>
        <taxon>Rosales</taxon>
        <taxon>Cannabaceae</taxon>
        <taxon>Parasponia</taxon>
    </lineage>
</organism>
<comment type="similarity">
    <text evidence="3 4">Belongs to the small heat shock protein (HSP20) family.</text>
</comment>
<keyword evidence="7" id="KW-1185">Reference proteome</keyword>
<protein>
    <submittedName>
        <fullName evidence="6">Small heat shock protein HSP</fullName>
    </submittedName>
</protein>
<proteinExistence type="inferred from homology"/>
<dbReference type="InterPro" id="IPR008978">
    <property type="entry name" value="HSP20-like_chaperone"/>
</dbReference>
<dbReference type="CDD" id="cd06464">
    <property type="entry name" value="ACD_sHsps-like"/>
    <property type="match status" value="1"/>
</dbReference>